<organism evidence="2 3">
    <name type="scientific">Novosphingobium olei</name>
    <dbReference type="NCBI Taxonomy" id="2728851"/>
    <lineage>
        <taxon>Bacteria</taxon>
        <taxon>Pseudomonadati</taxon>
        <taxon>Pseudomonadota</taxon>
        <taxon>Alphaproteobacteria</taxon>
        <taxon>Sphingomonadales</taxon>
        <taxon>Sphingomonadaceae</taxon>
        <taxon>Novosphingobium</taxon>
    </lineage>
</organism>
<dbReference type="EMBL" id="JABBGM010000008">
    <property type="protein sequence ID" value="NML95264.1"/>
    <property type="molecule type" value="Genomic_DNA"/>
</dbReference>
<sequence length="72" mass="7754">MDRVSRLKGGGYLTSVASVILLAVPAFKSVMESVGMTISLIGGMLLSIIGMGLRWHSHRTEQRSKVVANDSH</sequence>
<keyword evidence="1" id="KW-1133">Transmembrane helix</keyword>
<accession>A0A7Y0BRM5</accession>
<dbReference type="AlphaFoldDB" id="A0A7Y0BRM5"/>
<keyword evidence="1" id="KW-0472">Membrane</keyword>
<comment type="caution">
    <text evidence="2">The sequence shown here is derived from an EMBL/GenBank/DDBJ whole genome shotgun (WGS) entry which is preliminary data.</text>
</comment>
<evidence type="ECO:0000313" key="2">
    <source>
        <dbReference type="EMBL" id="NML95264.1"/>
    </source>
</evidence>
<dbReference type="RefSeq" id="WP_169494474.1">
    <property type="nucleotide sequence ID" value="NZ_JABBGM010000008.1"/>
</dbReference>
<gene>
    <name evidence="2" type="ORF">HHL27_16435</name>
</gene>
<proteinExistence type="predicted"/>
<keyword evidence="1" id="KW-0812">Transmembrane</keyword>
<keyword evidence="3" id="KW-1185">Reference proteome</keyword>
<protein>
    <submittedName>
        <fullName evidence="2">Uncharacterized protein</fullName>
    </submittedName>
</protein>
<evidence type="ECO:0000313" key="3">
    <source>
        <dbReference type="Proteomes" id="UP000583556"/>
    </source>
</evidence>
<name>A0A7Y0BRM5_9SPHN</name>
<dbReference type="Proteomes" id="UP000583556">
    <property type="component" value="Unassembled WGS sequence"/>
</dbReference>
<reference evidence="2 3" key="1">
    <citation type="submission" date="2020-04" db="EMBL/GenBank/DDBJ databases">
        <title>Novosphingobium sp. TW-4 isolated from soil.</title>
        <authorList>
            <person name="Dahal R.H."/>
            <person name="Chaudhary D.K."/>
        </authorList>
    </citation>
    <scope>NUCLEOTIDE SEQUENCE [LARGE SCALE GENOMIC DNA]</scope>
    <source>
        <strain evidence="2 3">TW-4</strain>
    </source>
</reference>
<feature type="transmembrane region" description="Helical" evidence="1">
    <location>
        <begin position="12"/>
        <end position="30"/>
    </location>
</feature>
<evidence type="ECO:0000256" key="1">
    <source>
        <dbReference type="SAM" id="Phobius"/>
    </source>
</evidence>
<feature type="transmembrane region" description="Helical" evidence="1">
    <location>
        <begin position="36"/>
        <end position="55"/>
    </location>
</feature>